<reference evidence="2 3" key="1">
    <citation type="submission" date="2019-03" db="EMBL/GenBank/DDBJ databases">
        <authorList>
            <person name="Kim M.K.M."/>
        </authorList>
    </citation>
    <scope>NUCLEOTIDE SEQUENCE [LARGE SCALE GENOMIC DNA]</scope>
    <source>
        <strain evidence="2 3">17J68-12</strain>
    </source>
</reference>
<evidence type="ECO:0000313" key="3">
    <source>
        <dbReference type="Proteomes" id="UP000295334"/>
    </source>
</evidence>
<keyword evidence="1" id="KW-1133">Transmembrane helix</keyword>
<protein>
    <submittedName>
        <fullName evidence="2">Uncharacterized protein</fullName>
    </submittedName>
</protein>
<keyword evidence="3" id="KW-1185">Reference proteome</keyword>
<sequence>METSFHIPVRIESLEKRRRMTGVLHVVAGFYLLAATAAWMTQRQFQGVAGTLPFLAIALVAIVYGIRRRRLDPRAKYNSALRGLEAMGFGLLATSQSGIASYGLFAWAGLSVLLLFSEKVLFQPSVIELGPDGIGLPGSPKPPVLPWAELENMIVRADYVTLFRNDKKYVQLEVTESLAPESIADADAFAKEQIRKHSIPADHVA</sequence>
<feature type="transmembrane region" description="Helical" evidence="1">
    <location>
        <begin position="21"/>
        <end position="41"/>
    </location>
</feature>
<keyword evidence="1" id="KW-0812">Transmembrane</keyword>
<accession>A0A4R1BNE7</accession>
<evidence type="ECO:0000256" key="1">
    <source>
        <dbReference type="SAM" id="Phobius"/>
    </source>
</evidence>
<dbReference type="Proteomes" id="UP000295334">
    <property type="component" value="Unassembled WGS sequence"/>
</dbReference>
<name>A0A4R1BNE7_9BACT</name>
<dbReference type="AlphaFoldDB" id="A0A4R1BNE7"/>
<evidence type="ECO:0000313" key="2">
    <source>
        <dbReference type="EMBL" id="TCJ19130.1"/>
    </source>
</evidence>
<gene>
    <name evidence="2" type="ORF">EPD60_01575</name>
</gene>
<feature type="transmembrane region" description="Helical" evidence="1">
    <location>
        <begin position="87"/>
        <end position="116"/>
    </location>
</feature>
<dbReference type="EMBL" id="SJZI01000002">
    <property type="protein sequence ID" value="TCJ19130.1"/>
    <property type="molecule type" value="Genomic_DNA"/>
</dbReference>
<dbReference type="OrthoDB" id="660475at2"/>
<feature type="transmembrane region" description="Helical" evidence="1">
    <location>
        <begin position="47"/>
        <end position="66"/>
    </location>
</feature>
<proteinExistence type="predicted"/>
<comment type="caution">
    <text evidence="2">The sequence shown here is derived from an EMBL/GenBank/DDBJ whole genome shotgun (WGS) entry which is preliminary data.</text>
</comment>
<organism evidence="2 3">
    <name type="scientific">Flaviaesturariibacter flavus</name>
    <dbReference type="NCBI Taxonomy" id="2502780"/>
    <lineage>
        <taxon>Bacteria</taxon>
        <taxon>Pseudomonadati</taxon>
        <taxon>Bacteroidota</taxon>
        <taxon>Chitinophagia</taxon>
        <taxon>Chitinophagales</taxon>
        <taxon>Chitinophagaceae</taxon>
        <taxon>Flaviaestuariibacter</taxon>
    </lineage>
</organism>
<keyword evidence="1" id="KW-0472">Membrane</keyword>
<dbReference type="RefSeq" id="WP_131446151.1">
    <property type="nucleotide sequence ID" value="NZ_SJZI01000002.1"/>
</dbReference>